<feature type="transmembrane region" description="Helical" evidence="2">
    <location>
        <begin position="241"/>
        <end position="263"/>
    </location>
</feature>
<dbReference type="GO" id="GO:0005886">
    <property type="term" value="C:plasma membrane"/>
    <property type="evidence" value="ECO:0007669"/>
    <property type="project" value="TreeGrafter"/>
</dbReference>
<feature type="transmembrane region" description="Helical" evidence="2">
    <location>
        <begin position="182"/>
        <end position="200"/>
    </location>
</feature>
<dbReference type="PANTHER" id="PTHR11328:SF24">
    <property type="entry name" value="MAJOR FACILITATOR SUPERFAMILY (MFS) PROFILE DOMAIN-CONTAINING PROTEIN"/>
    <property type="match status" value="1"/>
</dbReference>
<feature type="transmembrane region" description="Helical" evidence="2">
    <location>
        <begin position="421"/>
        <end position="448"/>
    </location>
</feature>
<evidence type="ECO:0000256" key="1">
    <source>
        <dbReference type="ARBA" id="ARBA00009617"/>
    </source>
</evidence>
<feature type="transmembrane region" description="Helical" evidence="2">
    <location>
        <begin position="108"/>
        <end position="128"/>
    </location>
</feature>
<dbReference type="GO" id="GO:0008643">
    <property type="term" value="P:carbohydrate transport"/>
    <property type="evidence" value="ECO:0007669"/>
    <property type="project" value="InterPro"/>
</dbReference>
<dbReference type="GO" id="GO:0015293">
    <property type="term" value="F:symporter activity"/>
    <property type="evidence" value="ECO:0007669"/>
    <property type="project" value="InterPro"/>
</dbReference>
<dbReference type="InterPro" id="IPR039672">
    <property type="entry name" value="MFS_2"/>
</dbReference>
<evidence type="ECO:0000256" key="2">
    <source>
        <dbReference type="SAM" id="Phobius"/>
    </source>
</evidence>
<dbReference type="Pfam" id="PF13347">
    <property type="entry name" value="MFS_2"/>
    <property type="match status" value="1"/>
</dbReference>
<name>K7AIB3_9ALTE</name>
<keyword evidence="2" id="KW-0812">Transmembrane</keyword>
<feature type="transmembrane region" description="Helical" evidence="2">
    <location>
        <begin position="21"/>
        <end position="51"/>
    </location>
</feature>
<feature type="transmembrane region" description="Helical" evidence="2">
    <location>
        <begin position="468"/>
        <end position="487"/>
    </location>
</feature>
<dbReference type="STRING" id="1129793.GPLA_4116"/>
<feature type="transmembrane region" description="Helical" evidence="2">
    <location>
        <begin position="290"/>
        <end position="315"/>
    </location>
</feature>
<reference evidence="4" key="1">
    <citation type="journal article" date="2014" name="Environ. Microbiol.">
        <title>Comparative genomics of the marine bacterial genus Glaciecola reveals the high degree of genomic diversity and genomic characteristic for cold adaptation.</title>
        <authorList>
            <person name="Qin Q.L."/>
            <person name="Xie B.B."/>
            <person name="Yu Y."/>
            <person name="Shu Y.L."/>
            <person name="Rong J.C."/>
            <person name="Zhang Y.J."/>
            <person name="Zhao D.L."/>
            <person name="Chen X.L."/>
            <person name="Zhang X.Y."/>
            <person name="Chen B."/>
            <person name="Zhou B.C."/>
            <person name="Zhang Y.Z."/>
        </authorList>
    </citation>
    <scope>NUCLEOTIDE SEQUENCE [LARGE SCALE GENOMIC DNA]</scope>
    <source>
        <strain evidence="4">LMG 21857</strain>
    </source>
</reference>
<dbReference type="PANTHER" id="PTHR11328">
    <property type="entry name" value="MAJOR FACILITATOR SUPERFAMILY DOMAIN-CONTAINING PROTEIN"/>
    <property type="match status" value="1"/>
</dbReference>
<dbReference type="Gene3D" id="1.20.1250.20">
    <property type="entry name" value="MFS general substrate transporter like domains"/>
    <property type="match status" value="2"/>
</dbReference>
<dbReference type="RefSeq" id="WP_007106759.1">
    <property type="nucleotide sequence ID" value="NZ_BAER01000124.1"/>
</dbReference>
<comment type="caution">
    <text evidence="3">The sequence shown here is derived from an EMBL/GenBank/DDBJ whole genome shotgun (WGS) entry which is preliminary data.</text>
</comment>
<dbReference type="SUPFAM" id="SSF103473">
    <property type="entry name" value="MFS general substrate transporter"/>
    <property type="match status" value="1"/>
</dbReference>
<feature type="transmembrane region" description="Helical" evidence="2">
    <location>
        <begin position="148"/>
        <end position="170"/>
    </location>
</feature>
<proteinExistence type="inferred from homology"/>
<keyword evidence="4" id="KW-1185">Reference proteome</keyword>
<accession>K7AIB3</accession>
<dbReference type="CDD" id="cd17332">
    <property type="entry name" value="MFS_MelB_like"/>
    <property type="match status" value="1"/>
</dbReference>
<protein>
    <submittedName>
        <fullName evidence="3">Sugar (Glycoside-Pentoside-hexuronide) transporter</fullName>
    </submittedName>
</protein>
<dbReference type="Proteomes" id="UP000006322">
    <property type="component" value="Unassembled WGS sequence"/>
</dbReference>
<dbReference type="OrthoDB" id="181905at2"/>
<organism evidence="3 4">
    <name type="scientific">Paraglaciecola polaris LMG 21857</name>
    <dbReference type="NCBI Taxonomy" id="1129793"/>
    <lineage>
        <taxon>Bacteria</taxon>
        <taxon>Pseudomonadati</taxon>
        <taxon>Pseudomonadota</taxon>
        <taxon>Gammaproteobacteria</taxon>
        <taxon>Alteromonadales</taxon>
        <taxon>Alteromonadaceae</taxon>
        <taxon>Paraglaciecola</taxon>
    </lineage>
</organism>
<dbReference type="EMBL" id="BAER01000124">
    <property type="protein sequence ID" value="GAC34995.1"/>
    <property type="molecule type" value="Genomic_DNA"/>
</dbReference>
<feature type="transmembrane region" description="Helical" evidence="2">
    <location>
        <begin position="327"/>
        <end position="347"/>
    </location>
</feature>
<comment type="similarity">
    <text evidence="1">Belongs to the sodium:galactoside symporter (TC 2.A.2) family.</text>
</comment>
<dbReference type="AlphaFoldDB" id="K7AIB3"/>
<feature type="transmembrane region" description="Helical" evidence="2">
    <location>
        <begin position="80"/>
        <end position="101"/>
    </location>
</feature>
<feature type="transmembrane region" description="Helical" evidence="2">
    <location>
        <begin position="379"/>
        <end position="400"/>
    </location>
</feature>
<gene>
    <name evidence="3" type="ORF">GPLA_4116</name>
</gene>
<evidence type="ECO:0000313" key="3">
    <source>
        <dbReference type="EMBL" id="GAC34995.1"/>
    </source>
</evidence>
<keyword evidence="2" id="KW-1133">Transmembrane helix</keyword>
<feature type="transmembrane region" description="Helical" evidence="2">
    <location>
        <begin position="354"/>
        <end position="373"/>
    </location>
</feature>
<sequence length="513" mass="56726">MSKLPLYEKVGYAMGDAAANLVWRGALAYLAVFYTDTFGLTASAAAILFLVVRLSDGVTDIIMGMIADRTHTSWGKFRPWILWSTPFLCAFMVLCFTTPNLSESGKLLYAYLTYIGLTLAYTVNNVPYSALMGVMTEDDKERTSLSGFRFAGAFLGGLFVMGFLPSLVAMLGEGDDVQGYQYTMYVFAGLLMALMVTSVATTKERVMPIEQKRGSLCSELWDLTKQSPFVLVPLLSMSLFFYYRNVLTCAIFVLVFATATWLVRRMLNRPRGDVSGTQQDMLDLMTNKPWLILLGMGFLTMMFNGIKYSVIAYYFKYFVGDELLTGQYFIALLVVSILGALCTSYLANKLGRRNLFIVALVLSSALTSGFYWLPGENISYIFVLGCSAEFFAAMMPTLFFSMLGDAADYSEWRNGRRATGLVYAAGTFVQKTGNGFAGALVLVVLAGYGYDGMDATTIANALPGMQQLMSFIPAAFGIAGAFLMLFYPLTDEKQQQMNAELIERRNALSTHHL</sequence>
<keyword evidence="2" id="KW-0472">Membrane</keyword>
<dbReference type="InterPro" id="IPR036259">
    <property type="entry name" value="MFS_trans_sf"/>
</dbReference>
<evidence type="ECO:0000313" key="4">
    <source>
        <dbReference type="Proteomes" id="UP000006322"/>
    </source>
</evidence>